<feature type="non-terminal residue" evidence="1">
    <location>
        <position position="57"/>
    </location>
</feature>
<evidence type="ECO:0008006" key="3">
    <source>
        <dbReference type="Google" id="ProtNLM"/>
    </source>
</evidence>
<dbReference type="SUPFAM" id="SSF51735">
    <property type="entry name" value="NAD(P)-binding Rossmann-fold domains"/>
    <property type="match status" value="1"/>
</dbReference>
<name>A0AA38PUX5_9AGAR</name>
<evidence type="ECO:0000313" key="1">
    <source>
        <dbReference type="EMBL" id="KAJ3982109.1"/>
    </source>
</evidence>
<reference evidence="1" key="1">
    <citation type="submission" date="2022-08" db="EMBL/GenBank/DDBJ databases">
        <authorList>
            <consortium name="DOE Joint Genome Institute"/>
            <person name="Min B."/>
            <person name="Riley R."/>
            <person name="Sierra-Patev S."/>
            <person name="Naranjo-Ortiz M."/>
            <person name="Looney B."/>
            <person name="Konkel Z."/>
            <person name="Slot J.C."/>
            <person name="Sakamoto Y."/>
            <person name="Steenwyk J.L."/>
            <person name="Rokas A."/>
            <person name="Carro J."/>
            <person name="Camarero S."/>
            <person name="Ferreira P."/>
            <person name="Molpeceres G."/>
            <person name="Ruiz-Duenas F.J."/>
            <person name="Serrano A."/>
            <person name="Henrissat B."/>
            <person name="Drula E."/>
            <person name="Hughes K.W."/>
            <person name="Mata J.L."/>
            <person name="Ishikawa N.K."/>
            <person name="Vargas-Isla R."/>
            <person name="Ushijima S."/>
            <person name="Smith C.A."/>
            <person name="Ahrendt S."/>
            <person name="Andreopoulos W."/>
            <person name="He G."/>
            <person name="Labutti K."/>
            <person name="Lipzen A."/>
            <person name="Ng V."/>
            <person name="Sandor L."/>
            <person name="Barry K."/>
            <person name="Martinez A.T."/>
            <person name="Xiao Y."/>
            <person name="Gibbons J.G."/>
            <person name="Terashima K."/>
            <person name="Hibbett D.S."/>
            <person name="Grigoriev I.V."/>
        </authorList>
    </citation>
    <scope>NUCLEOTIDE SEQUENCE</scope>
    <source>
        <strain evidence="1">TFB7829</strain>
    </source>
</reference>
<comment type="caution">
    <text evidence="1">The sequence shown here is derived from an EMBL/GenBank/DDBJ whole genome shotgun (WGS) entry which is preliminary data.</text>
</comment>
<sequence>IDLTVFGDISGRVVIVTGGETRIGLTISQALVENGAKLYNTGRRINVLEETAKNMKG</sequence>
<dbReference type="Proteomes" id="UP001163850">
    <property type="component" value="Unassembled WGS sequence"/>
</dbReference>
<organism evidence="1 2">
    <name type="scientific">Lentinula detonsa</name>
    <dbReference type="NCBI Taxonomy" id="2804962"/>
    <lineage>
        <taxon>Eukaryota</taxon>
        <taxon>Fungi</taxon>
        <taxon>Dikarya</taxon>
        <taxon>Basidiomycota</taxon>
        <taxon>Agaricomycotina</taxon>
        <taxon>Agaricomycetes</taxon>
        <taxon>Agaricomycetidae</taxon>
        <taxon>Agaricales</taxon>
        <taxon>Marasmiineae</taxon>
        <taxon>Omphalotaceae</taxon>
        <taxon>Lentinula</taxon>
    </lineage>
</organism>
<evidence type="ECO:0000313" key="2">
    <source>
        <dbReference type="Proteomes" id="UP001163850"/>
    </source>
</evidence>
<dbReference type="AlphaFoldDB" id="A0AA38PUX5"/>
<protein>
    <recommendedName>
        <fullName evidence="3">Short-chain dehydrogenase</fullName>
    </recommendedName>
</protein>
<dbReference type="EMBL" id="MU802077">
    <property type="protein sequence ID" value="KAJ3982109.1"/>
    <property type="molecule type" value="Genomic_DNA"/>
</dbReference>
<accession>A0AA38PUX5</accession>
<gene>
    <name evidence="1" type="ORF">F5890DRAFT_1416400</name>
</gene>
<dbReference type="InterPro" id="IPR036291">
    <property type="entry name" value="NAD(P)-bd_dom_sf"/>
</dbReference>
<proteinExistence type="predicted"/>
<dbReference type="Gene3D" id="3.40.50.720">
    <property type="entry name" value="NAD(P)-binding Rossmann-like Domain"/>
    <property type="match status" value="1"/>
</dbReference>